<gene>
    <name evidence="2" type="ORF">Agub_g10273</name>
</gene>
<protein>
    <recommendedName>
        <fullName evidence="1">DUF6816 domain-containing protein</fullName>
    </recommendedName>
</protein>
<sequence length="341" mass="38295">MSSVLGTTPLLNQRCNATLLGPLRLYSIKLLKTRRSVGTAWGRQETERCRAAVNHGQTEPTQPRHSVNLNETRPGALQDGTMTRRSAVLFAASCPVVLTTCRPASASKVPFLDAGWEALGGGPSDLVFPEEFLGVWDVTSMLTRVDMPLGEDAVPNMAVVRRAQLEDMNRQTHYQVAFMRNARGKVVYDRQFNTASMLAMYYDKTMNFAERIQWDVNDPNVLTLQMPGMHVRTRVTRRSEDVPQPDRIETSEYVESVYDSGDGGATRVKASQCFTKYKWRSEQAARRDQGPAIVATQVVSDFLTPYDGEQKYIMAMNKPYSQYTYKMAFRRPTESAGAVPQ</sequence>
<accession>A0AAD3HPP1</accession>
<organism evidence="2 3">
    <name type="scientific">Astrephomene gubernaculifera</name>
    <dbReference type="NCBI Taxonomy" id="47775"/>
    <lineage>
        <taxon>Eukaryota</taxon>
        <taxon>Viridiplantae</taxon>
        <taxon>Chlorophyta</taxon>
        <taxon>core chlorophytes</taxon>
        <taxon>Chlorophyceae</taxon>
        <taxon>CS clade</taxon>
        <taxon>Chlamydomonadales</taxon>
        <taxon>Astrephomenaceae</taxon>
        <taxon>Astrephomene</taxon>
    </lineage>
</organism>
<reference evidence="2 3" key="1">
    <citation type="journal article" date="2021" name="Sci. Rep.">
        <title>Genome sequencing of the multicellular alga Astrephomene provides insights into convergent evolution of germ-soma differentiation.</title>
        <authorList>
            <person name="Yamashita S."/>
            <person name="Yamamoto K."/>
            <person name="Matsuzaki R."/>
            <person name="Suzuki S."/>
            <person name="Yamaguchi H."/>
            <person name="Hirooka S."/>
            <person name="Minakuchi Y."/>
            <person name="Miyagishima S."/>
            <person name="Kawachi M."/>
            <person name="Toyoda A."/>
            <person name="Nozaki H."/>
        </authorList>
    </citation>
    <scope>NUCLEOTIDE SEQUENCE [LARGE SCALE GENOMIC DNA]</scope>
    <source>
        <strain evidence="2 3">NIES-4017</strain>
    </source>
</reference>
<keyword evidence="3" id="KW-1185">Reference proteome</keyword>
<dbReference type="AlphaFoldDB" id="A0AAD3HPP1"/>
<feature type="domain" description="DUF6816" evidence="1">
    <location>
        <begin position="120"/>
        <end position="332"/>
    </location>
</feature>
<dbReference type="Pfam" id="PF20670">
    <property type="entry name" value="DUF6816"/>
    <property type="match status" value="1"/>
</dbReference>
<dbReference type="InterPro" id="IPR049213">
    <property type="entry name" value="DUF6816"/>
</dbReference>
<evidence type="ECO:0000259" key="1">
    <source>
        <dbReference type="Pfam" id="PF20670"/>
    </source>
</evidence>
<dbReference type="Proteomes" id="UP001054857">
    <property type="component" value="Unassembled WGS sequence"/>
</dbReference>
<name>A0AAD3HPP1_9CHLO</name>
<comment type="caution">
    <text evidence="2">The sequence shown here is derived from an EMBL/GenBank/DDBJ whole genome shotgun (WGS) entry which is preliminary data.</text>
</comment>
<evidence type="ECO:0000313" key="2">
    <source>
        <dbReference type="EMBL" id="GFR48381.1"/>
    </source>
</evidence>
<evidence type="ECO:0000313" key="3">
    <source>
        <dbReference type="Proteomes" id="UP001054857"/>
    </source>
</evidence>
<dbReference type="EMBL" id="BMAR01000023">
    <property type="protein sequence ID" value="GFR48381.1"/>
    <property type="molecule type" value="Genomic_DNA"/>
</dbReference>
<proteinExistence type="predicted"/>